<proteinExistence type="predicted"/>
<dbReference type="EMBL" id="CAGS01000130">
    <property type="protein sequence ID" value="CCF83268.1"/>
    <property type="molecule type" value="Genomic_DNA"/>
</dbReference>
<dbReference type="RefSeq" id="WP_008476274.1">
    <property type="nucleotide sequence ID" value="NZ_CAGS01000130.1"/>
</dbReference>
<feature type="region of interest" description="Disordered" evidence="1">
    <location>
        <begin position="87"/>
        <end position="117"/>
    </location>
</feature>
<protein>
    <submittedName>
        <fullName evidence="2">Uncharacterized protein</fullName>
    </submittedName>
</protein>
<keyword evidence="3" id="KW-1185">Reference proteome</keyword>
<comment type="caution">
    <text evidence="2">The sequence shown here is derived from an EMBL/GenBank/DDBJ whole genome shotgun (WGS) entry which is preliminary data.</text>
</comment>
<dbReference type="Proteomes" id="UP000004221">
    <property type="component" value="Unassembled WGS sequence"/>
</dbReference>
<evidence type="ECO:0000256" key="1">
    <source>
        <dbReference type="SAM" id="MobiDB-lite"/>
    </source>
</evidence>
<accession>I4EF06</accession>
<evidence type="ECO:0000313" key="3">
    <source>
        <dbReference type="Proteomes" id="UP000004221"/>
    </source>
</evidence>
<dbReference type="OrthoDB" id="165621at2"/>
<sequence>MNALEGLQRIRERLLDNGASTETLKLVDVVIKTASQPGADRAQVRSLNELVRRLMRTPAANANVAVYDDLAVLEEQLAETAARVAAERAAEESRPLPKSKKYYKTLKEKEARQRNRP</sequence>
<dbReference type="AlphaFoldDB" id="I4EF06"/>
<evidence type="ECO:0000313" key="2">
    <source>
        <dbReference type="EMBL" id="CCF83268.1"/>
    </source>
</evidence>
<feature type="compositionally biased region" description="Basic and acidic residues" evidence="1">
    <location>
        <begin position="105"/>
        <end position="117"/>
    </location>
</feature>
<name>I4EF06_9BACT</name>
<gene>
    <name evidence="2" type="ORF">NITHO_2150003</name>
</gene>
<reference evidence="2 3" key="1">
    <citation type="journal article" date="2012" name="ISME J.">
        <title>Nitrification expanded: discovery, physiology and genomics of a nitrite-oxidizing bacterium from the phylum Chloroflexi.</title>
        <authorList>
            <person name="Sorokin D.Y."/>
            <person name="Lucker S."/>
            <person name="Vejmelkova D."/>
            <person name="Kostrikina N.A."/>
            <person name="Kleerebezem R."/>
            <person name="Rijpstra W.I."/>
            <person name="Damste J.S."/>
            <person name="Le Paslier D."/>
            <person name="Muyzer G."/>
            <person name="Wagner M."/>
            <person name="van Loosdrecht M.C."/>
            <person name="Daims H."/>
        </authorList>
    </citation>
    <scope>NUCLEOTIDE SEQUENCE [LARGE SCALE GENOMIC DNA]</scope>
    <source>
        <strain evidence="3">none</strain>
    </source>
</reference>
<organism evidence="2 3">
    <name type="scientific">Nitrolancea hollandica Lb</name>
    <dbReference type="NCBI Taxonomy" id="1129897"/>
    <lineage>
        <taxon>Bacteria</taxon>
        <taxon>Pseudomonadati</taxon>
        <taxon>Thermomicrobiota</taxon>
        <taxon>Thermomicrobia</taxon>
        <taxon>Sphaerobacterales</taxon>
        <taxon>Sphaerobacterineae</taxon>
        <taxon>Sphaerobacteraceae</taxon>
        <taxon>Nitrolancea</taxon>
    </lineage>
</organism>